<evidence type="ECO:0000313" key="2">
    <source>
        <dbReference type="EMBL" id="GAA5179215.1"/>
    </source>
</evidence>
<proteinExistence type="predicted"/>
<reference evidence="3" key="1">
    <citation type="journal article" date="2019" name="Int. J. Syst. Evol. Microbiol.">
        <title>The Global Catalogue of Microorganisms (GCM) 10K type strain sequencing project: providing services to taxonomists for standard genome sequencing and annotation.</title>
        <authorList>
            <consortium name="The Broad Institute Genomics Platform"/>
            <consortium name="The Broad Institute Genome Sequencing Center for Infectious Disease"/>
            <person name="Wu L."/>
            <person name="Ma J."/>
        </authorList>
    </citation>
    <scope>NUCLEOTIDE SEQUENCE [LARGE SCALE GENOMIC DNA]</scope>
    <source>
        <strain evidence="3">JCM 18304</strain>
    </source>
</reference>
<evidence type="ECO:0000313" key="3">
    <source>
        <dbReference type="Proteomes" id="UP001501570"/>
    </source>
</evidence>
<keyword evidence="3" id="KW-1185">Reference proteome</keyword>
<evidence type="ECO:0000259" key="1">
    <source>
        <dbReference type="Pfam" id="PF08378"/>
    </source>
</evidence>
<dbReference type="Proteomes" id="UP001501570">
    <property type="component" value="Unassembled WGS sequence"/>
</dbReference>
<dbReference type="Pfam" id="PF08378">
    <property type="entry name" value="NERD"/>
    <property type="match status" value="1"/>
</dbReference>
<organism evidence="2 3">
    <name type="scientific">Rugosimonospora acidiphila</name>
    <dbReference type="NCBI Taxonomy" id="556531"/>
    <lineage>
        <taxon>Bacteria</taxon>
        <taxon>Bacillati</taxon>
        <taxon>Actinomycetota</taxon>
        <taxon>Actinomycetes</taxon>
        <taxon>Micromonosporales</taxon>
        <taxon>Micromonosporaceae</taxon>
        <taxon>Rugosimonospora</taxon>
    </lineage>
</organism>
<dbReference type="EMBL" id="BAABJQ010000002">
    <property type="protein sequence ID" value="GAA5179215.1"/>
    <property type="molecule type" value="Genomic_DNA"/>
</dbReference>
<feature type="domain" description="NERD" evidence="1">
    <location>
        <begin position="97"/>
        <end position="211"/>
    </location>
</feature>
<dbReference type="InterPro" id="IPR011528">
    <property type="entry name" value="NERD"/>
</dbReference>
<accession>A0ABP9RL30</accession>
<comment type="caution">
    <text evidence="2">The sequence shown here is derived from an EMBL/GenBank/DDBJ whole genome shotgun (WGS) entry which is preliminary data.</text>
</comment>
<dbReference type="RefSeq" id="WP_345626262.1">
    <property type="nucleotide sequence ID" value="NZ_BAABJQ010000002.1"/>
</dbReference>
<gene>
    <name evidence="2" type="ORF">GCM10023322_08530</name>
</gene>
<sequence>MRVEYLSDHGGQQLQQAEQQLHGAQAAFVEWHGAYAEAASALKATRRAKPLWKRLLSVRTPEERDALARSEQARQQASFAQSGVQQLSHRVEQRAAGVRGEDALAWGLSGLPDAWVMLRGYRNRRGEADHVLVGPQGVWVIEVKLRRVRLHVNGDEWRYEKLDRWGNPVESGWATDRSGRSWARQASDVAEDLAAWLHRNHHVLPVRSAVMLMHEDAQLGRCDDLAIDFVATQPGLLLQEMWRRATPLTAQACEDIVALIRRDHQFHNRRRRSS</sequence>
<protein>
    <recommendedName>
        <fullName evidence="1">NERD domain-containing protein</fullName>
    </recommendedName>
</protein>
<name>A0ABP9RL30_9ACTN</name>